<dbReference type="Proteomes" id="UP000007266">
    <property type="component" value="Linkage group 5"/>
</dbReference>
<protein>
    <submittedName>
        <fullName evidence="1">Uncharacterized protein</fullName>
    </submittedName>
</protein>
<gene>
    <name evidence="1" type="primary">AUGUSTUS-3.0.2_33139</name>
    <name evidence="1" type="ORF">TcasGA2_TC033139</name>
</gene>
<organism evidence="1 2">
    <name type="scientific">Tribolium castaneum</name>
    <name type="common">Red flour beetle</name>
    <dbReference type="NCBI Taxonomy" id="7070"/>
    <lineage>
        <taxon>Eukaryota</taxon>
        <taxon>Metazoa</taxon>
        <taxon>Ecdysozoa</taxon>
        <taxon>Arthropoda</taxon>
        <taxon>Hexapoda</taxon>
        <taxon>Insecta</taxon>
        <taxon>Pterygota</taxon>
        <taxon>Neoptera</taxon>
        <taxon>Endopterygota</taxon>
        <taxon>Coleoptera</taxon>
        <taxon>Polyphaga</taxon>
        <taxon>Cucujiformia</taxon>
        <taxon>Tenebrionidae</taxon>
        <taxon>Tenebrionidae incertae sedis</taxon>
        <taxon>Tribolium</taxon>
    </lineage>
</organism>
<evidence type="ECO:0000313" key="1">
    <source>
        <dbReference type="EMBL" id="KYB27206.1"/>
    </source>
</evidence>
<sequence>MTGKSANWSTCNEEILGLGNIWTSGVRFTCVSLSGGNGLGKERTPCRHLCDGSAILETAVRKQEDVLEFMLQFRKK</sequence>
<keyword evidence="2" id="KW-1185">Reference proteome</keyword>
<reference evidence="1 2" key="2">
    <citation type="journal article" date="2010" name="Nucleic Acids Res.">
        <title>BeetleBase in 2010: revisions to provide comprehensive genomic information for Tribolium castaneum.</title>
        <authorList>
            <person name="Kim H.S."/>
            <person name="Murphy T."/>
            <person name="Xia J."/>
            <person name="Caragea D."/>
            <person name="Park Y."/>
            <person name="Beeman R.W."/>
            <person name="Lorenzen M.D."/>
            <person name="Butcher S."/>
            <person name="Manak J.R."/>
            <person name="Brown S.J."/>
        </authorList>
    </citation>
    <scope>GENOME REANNOTATION</scope>
    <source>
        <strain evidence="1 2">Georgia GA2</strain>
    </source>
</reference>
<proteinExistence type="predicted"/>
<dbReference type="InParanoid" id="A0A139WH20"/>
<accession>A0A139WH20</accession>
<dbReference type="EMBL" id="KQ971343">
    <property type="protein sequence ID" value="KYB27206.1"/>
    <property type="molecule type" value="Genomic_DNA"/>
</dbReference>
<name>A0A139WH20_TRICA</name>
<dbReference type="AlphaFoldDB" id="A0A139WH20"/>
<reference evidence="1 2" key="1">
    <citation type="journal article" date="2008" name="Nature">
        <title>The genome of the model beetle and pest Tribolium castaneum.</title>
        <authorList>
            <consortium name="Tribolium Genome Sequencing Consortium"/>
            <person name="Richards S."/>
            <person name="Gibbs R.A."/>
            <person name="Weinstock G.M."/>
            <person name="Brown S.J."/>
            <person name="Denell R."/>
            <person name="Beeman R.W."/>
            <person name="Gibbs R."/>
            <person name="Beeman R.W."/>
            <person name="Brown S.J."/>
            <person name="Bucher G."/>
            <person name="Friedrich M."/>
            <person name="Grimmelikhuijzen C.J."/>
            <person name="Klingler M."/>
            <person name="Lorenzen M."/>
            <person name="Richards S."/>
            <person name="Roth S."/>
            <person name="Schroder R."/>
            <person name="Tautz D."/>
            <person name="Zdobnov E.M."/>
            <person name="Muzny D."/>
            <person name="Gibbs R.A."/>
            <person name="Weinstock G.M."/>
            <person name="Attaway T."/>
            <person name="Bell S."/>
            <person name="Buhay C.J."/>
            <person name="Chandrabose M.N."/>
            <person name="Chavez D."/>
            <person name="Clerk-Blankenburg K.P."/>
            <person name="Cree A."/>
            <person name="Dao M."/>
            <person name="Davis C."/>
            <person name="Chacko J."/>
            <person name="Dinh H."/>
            <person name="Dugan-Rocha S."/>
            <person name="Fowler G."/>
            <person name="Garner T.T."/>
            <person name="Garnes J."/>
            <person name="Gnirke A."/>
            <person name="Hawes A."/>
            <person name="Hernandez J."/>
            <person name="Hines S."/>
            <person name="Holder M."/>
            <person name="Hume J."/>
            <person name="Jhangiani S.N."/>
            <person name="Joshi V."/>
            <person name="Khan Z.M."/>
            <person name="Jackson L."/>
            <person name="Kovar C."/>
            <person name="Kowis A."/>
            <person name="Lee S."/>
            <person name="Lewis L.R."/>
            <person name="Margolis J."/>
            <person name="Morgan M."/>
            <person name="Nazareth L.V."/>
            <person name="Nguyen N."/>
            <person name="Okwuonu G."/>
            <person name="Parker D."/>
            <person name="Richards S."/>
            <person name="Ruiz S.J."/>
            <person name="Santibanez J."/>
            <person name="Savard J."/>
            <person name="Scherer S.E."/>
            <person name="Schneider B."/>
            <person name="Sodergren E."/>
            <person name="Tautz D."/>
            <person name="Vattahil S."/>
            <person name="Villasana D."/>
            <person name="White C.S."/>
            <person name="Wright R."/>
            <person name="Park Y."/>
            <person name="Beeman R.W."/>
            <person name="Lord J."/>
            <person name="Oppert B."/>
            <person name="Lorenzen M."/>
            <person name="Brown S."/>
            <person name="Wang L."/>
            <person name="Savard J."/>
            <person name="Tautz D."/>
            <person name="Richards S."/>
            <person name="Weinstock G."/>
            <person name="Gibbs R.A."/>
            <person name="Liu Y."/>
            <person name="Worley K."/>
            <person name="Weinstock G."/>
            <person name="Elsik C.G."/>
            <person name="Reese J.T."/>
            <person name="Elhaik E."/>
            <person name="Landan G."/>
            <person name="Graur D."/>
            <person name="Arensburger P."/>
            <person name="Atkinson P."/>
            <person name="Beeman R.W."/>
            <person name="Beidler J."/>
            <person name="Brown S.J."/>
            <person name="Demuth J.P."/>
            <person name="Drury D.W."/>
            <person name="Du Y.Z."/>
            <person name="Fujiwara H."/>
            <person name="Lorenzen M."/>
            <person name="Maselli V."/>
            <person name="Osanai M."/>
            <person name="Park Y."/>
            <person name="Robertson H.M."/>
            <person name="Tu Z."/>
            <person name="Wang J.J."/>
            <person name="Wang S."/>
            <person name="Richards S."/>
            <person name="Song H."/>
            <person name="Zhang L."/>
            <person name="Sodergren E."/>
            <person name="Werner D."/>
            <person name="Stanke M."/>
            <person name="Morgenstern B."/>
            <person name="Solovyev V."/>
            <person name="Kosarev P."/>
            <person name="Brown G."/>
            <person name="Chen H.C."/>
            <person name="Ermolaeva O."/>
            <person name="Hlavina W."/>
            <person name="Kapustin Y."/>
            <person name="Kiryutin B."/>
            <person name="Kitts P."/>
            <person name="Maglott D."/>
            <person name="Pruitt K."/>
            <person name="Sapojnikov V."/>
            <person name="Souvorov A."/>
            <person name="Mackey A.J."/>
            <person name="Waterhouse R.M."/>
            <person name="Wyder S."/>
            <person name="Zdobnov E.M."/>
            <person name="Zdobnov E.M."/>
            <person name="Wyder S."/>
            <person name="Kriventseva E.V."/>
            <person name="Kadowaki T."/>
            <person name="Bork P."/>
            <person name="Aranda M."/>
            <person name="Bao R."/>
            <person name="Beermann A."/>
            <person name="Berns N."/>
            <person name="Bolognesi R."/>
            <person name="Bonneton F."/>
            <person name="Bopp D."/>
            <person name="Brown S.J."/>
            <person name="Bucher G."/>
            <person name="Butts T."/>
            <person name="Chaumot A."/>
            <person name="Denell R.E."/>
            <person name="Ferrier D.E."/>
            <person name="Friedrich M."/>
            <person name="Gordon C.M."/>
            <person name="Jindra M."/>
            <person name="Klingler M."/>
            <person name="Lan Q."/>
            <person name="Lattorff H.M."/>
            <person name="Laudet V."/>
            <person name="von Levetsow C."/>
            <person name="Liu Z."/>
            <person name="Lutz R."/>
            <person name="Lynch J.A."/>
            <person name="da Fonseca R.N."/>
            <person name="Posnien N."/>
            <person name="Reuter R."/>
            <person name="Roth S."/>
            <person name="Savard J."/>
            <person name="Schinko J.B."/>
            <person name="Schmitt C."/>
            <person name="Schoppmeier M."/>
            <person name="Schroder R."/>
            <person name="Shippy T.D."/>
            <person name="Simonnet F."/>
            <person name="Marques-Souza H."/>
            <person name="Tautz D."/>
            <person name="Tomoyasu Y."/>
            <person name="Trauner J."/>
            <person name="Van der Zee M."/>
            <person name="Vervoort M."/>
            <person name="Wittkopp N."/>
            <person name="Wimmer E.A."/>
            <person name="Yang X."/>
            <person name="Jones A.K."/>
            <person name="Sattelle D.B."/>
            <person name="Ebert P.R."/>
            <person name="Nelson D."/>
            <person name="Scott J.G."/>
            <person name="Beeman R.W."/>
            <person name="Muthukrishnan S."/>
            <person name="Kramer K.J."/>
            <person name="Arakane Y."/>
            <person name="Beeman R.W."/>
            <person name="Zhu Q."/>
            <person name="Hogenkamp D."/>
            <person name="Dixit R."/>
            <person name="Oppert B."/>
            <person name="Jiang H."/>
            <person name="Zou Z."/>
            <person name="Marshall J."/>
            <person name="Elpidina E."/>
            <person name="Vinokurov K."/>
            <person name="Oppert C."/>
            <person name="Zou Z."/>
            <person name="Evans J."/>
            <person name="Lu Z."/>
            <person name="Zhao P."/>
            <person name="Sumathipala N."/>
            <person name="Altincicek B."/>
            <person name="Vilcinskas A."/>
            <person name="Williams M."/>
            <person name="Hultmark D."/>
            <person name="Hetru C."/>
            <person name="Jiang H."/>
            <person name="Grimmelikhuijzen C.J."/>
            <person name="Hauser F."/>
            <person name="Cazzamali G."/>
            <person name="Williamson M."/>
            <person name="Park Y."/>
            <person name="Li B."/>
            <person name="Tanaka Y."/>
            <person name="Predel R."/>
            <person name="Neupert S."/>
            <person name="Schachtner J."/>
            <person name="Verleyen P."/>
            <person name="Raible F."/>
            <person name="Bork P."/>
            <person name="Friedrich M."/>
            <person name="Walden K.K."/>
            <person name="Robertson H.M."/>
            <person name="Angeli S."/>
            <person name="Foret S."/>
            <person name="Bucher G."/>
            <person name="Schuetz S."/>
            <person name="Maleszka R."/>
            <person name="Wimmer E.A."/>
            <person name="Beeman R.W."/>
            <person name="Lorenzen M."/>
            <person name="Tomoyasu Y."/>
            <person name="Miller S.C."/>
            <person name="Grossmann D."/>
            <person name="Bucher G."/>
        </authorList>
    </citation>
    <scope>NUCLEOTIDE SEQUENCE [LARGE SCALE GENOMIC DNA]</scope>
    <source>
        <strain evidence="1 2">Georgia GA2</strain>
    </source>
</reference>
<evidence type="ECO:0000313" key="2">
    <source>
        <dbReference type="Proteomes" id="UP000007266"/>
    </source>
</evidence>